<dbReference type="OrthoDB" id="1698854at2"/>
<keyword evidence="1" id="KW-0812">Transmembrane</keyword>
<feature type="transmembrane region" description="Helical" evidence="1">
    <location>
        <begin position="34"/>
        <end position="55"/>
    </location>
</feature>
<evidence type="ECO:0008006" key="4">
    <source>
        <dbReference type="Google" id="ProtNLM"/>
    </source>
</evidence>
<dbReference type="STRING" id="1390249.BHU72_01615"/>
<dbReference type="AlphaFoldDB" id="A0A1E5LA18"/>
<sequence length="91" mass="10194">MSIEVISILFIINIIGFIIMGYDKNQSRRKGQRIAERTLFLIAATGGASGILLGMNAFRHKTKHKSFTIGIPLLLILNLLSVTYITKYIQN</sequence>
<dbReference type="EMBL" id="MJAT01000001">
    <property type="protein sequence ID" value="OEH86980.1"/>
    <property type="molecule type" value="Genomic_DNA"/>
</dbReference>
<feature type="transmembrane region" description="Helical" evidence="1">
    <location>
        <begin position="6"/>
        <end position="22"/>
    </location>
</feature>
<organism evidence="2 3">
    <name type="scientific">Desulfuribacillus stibiiarsenatis</name>
    <dbReference type="NCBI Taxonomy" id="1390249"/>
    <lineage>
        <taxon>Bacteria</taxon>
        <taxon>Bacillati</taxon>
        <taxon>Bacillota</taxon>
        <taxon>Desulfuribacillia</taxon>
        <taxon>Desulfuribacillales</taxon>
        <taxon>Desulfuribacillaceae</taxon>
        <taxon>Desulfuribacillus</taxon>
    </lineage>
</organism>
<accession>A0A1E5LA18</accession>
<evidence type="ECO:0000313" key="3">
    <source>
        <dbReference type="Proteomes" id="UP000095255"/>
    </source>
</evidence>
<keyword evidence="1" id="KW-0472">Membrane</keyword>
<dbReference type="Proteomes" id="UP000095255">
    <property type="component" value="Unassembled WGS sequence"/>
</dbReference>
<keyword evidence="3" id="KW-1185">Reference proteome</keyword>
<name>A0A1E5LA18_9FIRM</name>
<dbReference type="Pfam" id="PF06961">
    <property type="entry name" value="DUF1294"/>
    <property type="match status" value="1"/>
</dbReference>
<reference evidence="2 3" key="1">
    <citation type="submission" date="2016-09" db="EMBL/GenBank/DDBJ databases">
        <title>Desulfuribacillus arsenicus sp. nov., an obligately anaerobic, dissimilatory arsenic- and antimonate-reducing bacterium isolated from anoxic sediments.</title>
        <authorList>
            <person name="Abin C.A."/>
            <person name="Hollibaugh J.T."/>
        </authorList>
    </citation>
    <scope>NUCLEOTIDE SEQUENCE [LARGE SCALE GENOMIC DNA]</scope>
    <source>
        <strain evidence="2 3">MLFW-2</strain>
    </source>
</reference>
<comment type="caution">
    <text evidence="2">The sequence shown here is derived from an EMBL/GenBank/DDBJ whole genome shotgun (WGS) entry which is preliminary data.</text>
</comment>
<keyword evidence="1" id="KW-1133">Transmembrane helix</keyword>
<proteinExistence type="predicted"/>
<evidence type="ECO:0000313" key="2">
    <source>
        <dbReference type="EMBL" id="OEH86980.1"/>
    </source>
</evidence>
<protein>
    <recommendedName>
        <fullName evidence="4">DUF1294 domain-containing protein</fullName>
    </recommendedName>
</protein>
<feature type="transmembrane region" description="Helical" evidence="1">
    <location>
        <begin position="67"/>
        <end position="86"/>
    </location>
</feature>
<gene>
    <name evidence="2" type="ORF">BHU72_01615</name>
</gene>
<dbReference type="InterPro" id="IPR010718">
    <property type="entry name" value="DUF1294"/>
</dbReference>
<dbReference type="RefSeq" id="WP_069700858.1">
    <property type="nucleotide sequence ID" value="NZ_MJAT01000001.1"/>
</dbReference>
<evidence type="ECO:0000256" key="1">
    <source>
        <dbReference type="SAM" id="Phobius"/>
    </source>
</evidence>